<organism evidence="1 2">
    <name type="scientific">Nephila pilipes</name>
    <name type="common">Giant wood spider</name>
    <name type="synonym">Nephila maculata</name>
    <dbReference type="NCBI Taxonomy" id="299642"/>
    <lineage>
        <taxon>Eukaryota</taxon>
        <taxon>Metazoa</taxon>
        <taxon>Ecdysozoa</taxon>
        <taxon>Arthropoda</taxon>
        <taxon>Chelicerata</taxon>
        <taxon>Arachnida</taxon>
        <taxon>Araneae</taxon>
        <taxon>Araneomorphae</taxon>
        <taxon>Entelegynae</taxon>
        <taxon>Araneoidea</taxon>
        <taxon>Nephilidae</taxon>
        <taxon>Nephila</taxon>
    </lineage>
</organism>
<accession>A0A8X6PAH8</accession>
<dbReference type="AlphaFoldDB" id="A0A8X6PAH8"/>
<evidence type="ECO:0000313" key="1">
    <source>
        <dbReference type="EMBL" id="GFT60605.1"/>
    </source>
</evidence>
<comment type="caution">
    <text evidence="1">The sequence shown here is derived from an EMBL/GenBank/DDBJ whole genome shotgun (WGS) entry which is preliminary data.</text>
</comment>
<name>A0A8X6PAH8_NEPPI</name>
<gene>
    <name evidence="1" type="ORF">NPIL_308761</name>
</gene>
<proteinExistence type="predicted"/>
<protein>
    <submittedName>
        <fullName evidence="1">Uncharacterized protein</fullName>
    </submittedName>
</protein>
<evidence type="ECO:0000313" key="2">
    <source>
        <dbReference type="Proteomes" id="UP000887013"/>
    </source>
</evidence>
<dbReference type="Proteomes" id="UP000887013">
    <property type="component" value="Unassembled WGS sequence"/>
</dbReference>
<reference evidence="1" key="1">
    <citation type="submission" date="2020-08" db="EMBL/GenBank/DDBJ databases">
        <title>Multicomponent nature underlies the extraordinary mechanical properties of spider dragline silk.</title>
        <authorList>
            <person name="Kono N."/>
            <person name="Nakamura H."/>
            <person name="Mori M."/>
            <person name="Yoshida Y."/>
            <person name="Ohtoshi R."/>
            <person name="Malay A.D."/>
            <person name="Moran D.A.P."/>
            <person name="Tomita M."/>
            <person name="Numata K."/>
            <person name="Arakawa K."/>
        </authorList>
    </citation>
    <scope>NUCLEOTIDE SEQUENCE</scope>
</reference>
<feature type="non-terminal residue" evidence="1">
    <location>
        <position position="72"/>
    </location>
</feature>
<keyword evidence="2" id="KW-1185">Reference proteome</keyword>
<sequence>MLENGILYPLKRRVVLPEGAYVSLRRHASNNTERWSSPIVRNVAPNHVVTLSNSIAFHFCGPIWPDMRLSPD</sequence>
<dbReference type="EMBL" id="BMAW01067599">
    <property type="protein sequence ID" value="GFT60605.1"/>
    <property type="molecule type" value="Genomic_DNA"/>
</dbReference>